<dbReference type="PROSITE" id="PS50106">
    <property type="entry name" value="PDZ"/>
    <property type="match status" value="1"/>
</dbReference>
<dbReference type="Gene3D" id="2.30.42.10">
    <property type="match status" value="1"/>
</dbReference>
<evidence type="ECO:0000313" key="3">
    <source>
        <dbReference type="EMBL" id="CAH0477247.1"/>
    </source>
</evidence>
<evidence type="ECO:0000313" key="5">
    <source>
        <dbReference type="Proteomes" id="UP001158986"/>
    </source>
</evidence>
<feature type="domain" description="PDZ" evidence="2">
    <location>
        <begin position="148"/>
        <end position="206"/>
    </location>
</feature>
<dbReference type="CDD" id="cd00136">
    <property type="entry name" value="PDZ_canonical"/>
    <property type="match status" value="1"/>
</dbReference>
<protein>
    <recommendedName>
        <fullName evidence="2">PDZ domain-containing protein</fullName>
    </recommendedName>
</protein>
<evidence type="ECO:0000313" key="6">
    <source>
        <dbReference type="Proteomes" id="UP001160483"/>
    </source>
</evidence>
<dbReference type="EMBL" id="CAKKTJ010000168">
    <property type="protein sequence ID" value="CAH0477247.1"/>
    <property type="molecule type" value="Genomic_DNA"/>
</dbReference>
<feature type="region of interest" description="Disordered" evidence="1">
    <location>
        <begin position="250"/>
        <end position="334"/>
    </location>
</feature>
<comment type="caution">
    <text evidence="3">The sequence shown here is derived from an EMBL/GenBank/DDBJ whole genome shotgun (WGS) entry which is preliminary data.</text>
</comment>
<dbReference type="EMBL" id="CAKLCB010000253">
    <property type="protein sequence ID" value="CAH0517966.1"/>
    <property type="molecule type" value="Genomic_DNA"/>
</dbReference>
<feature type="region of interest" description="Disordered" evidence="1">
    <location>
        <begin position="480"/>
        <end position="505"/>
    </location>
</feature>
<accession>A0AAU9KSJ0</accession>
<dbReference type="InterPro" id="IPR036034">
    <property type="entry name" value="PDZ_sf"/>
</dbReference>
<name>A0AAU9KSJ0_9STRA</name>
<sequence length="588" mass="63253">MSSSAEVSLPVPASSVAEKLSQKLSNRDEFFVTVNIVGVSLHCVVNPQWPCEAILQVATEAYHAAFANSEVPECNVVFHRTKQEYLVAGTSINECCARGDELELGVAFSAHNSGRVDMNPSDAFCSDSTVDSDGEMSEFCVLFHKLPLGFTMKRGNDGSTEVGTIYPRSVATHFPRLSPGVTIVNIAGTPLQDMGLRQVHDLIKNAKLPLDIHFRGCALLSSLSLSPELIQDTHMSALRPSAASSAAPLICTNKQGGHPRGPGDRLSMRSNGSNGSGCSRNSRGSGRGKKKAGNFVQQRSIDSQHRSSESHIQLPDTDVNSHHGRKKDEASHATEADLITQLENLKVALLRKHEEAKQIARQLESCSEKLLTLRGKSDGTQKQQQQKQQSKQNGTTSLHRAATISAHSGGSKIRLTPEVLEAIDQTAGLPRRGTGAYTSSNASSISRYSAQSMPAARSANVRARSARAATIAIADNVSVSSCTSNTSNTSSISARRRGKLSPRGTALHNLNKRYNYMPQKYATNTTNTFEAGSTSLSSRGAVMPRARMSRDSFIAKSESPGVGYYDVKVNDRVKGGEIGDSDRSLPWS</sequence>
<reference evidence="3 5" key="1">
    <citation type="submission" date="2021-11" db="EMBL/GenBank/DDBJ databases">
        <authorList>
            <person name="Islam A."/>
            <person name="Islam S."/>
            <person name="Flora M.S."/>
            <person name="Rahman M."/>
            <person name="Ziaur R.M."/>
            <person name="Epstein J.H."/>
            <person name="Hassan M."/>
            <person name="Klassen M."/>
            <person name="Woodard K."/>
            <person name="Webb A."/>
            <person name="Webby R.J."/>
            <person name="El Zowalaty M.E."/>
        </authorList>
    </citation>
    <scope>NUCLEOTIDE SEQUENCE</scope>
    <source>
        <strain evidence="4">Pbs1</strain>
        <strain evidence="3">Pbs3</strain>
    </source>
</reference>
<evidence type="ECO:0000313" key="4">
    <source>
        <dbReference type="EMBL" id="CAH0517966.1"/>
    </source>
</evidence>
<dbReference type="SUPFAM" id="SSF50156">
    <property type="entry name" value="PDZ domain-like"/>
    <property type="match status" value="1"/>
</dbReference>
<feature type="region of interest" description="Disordered" evidence="1">
    <location>
        <begin position="376"/>
        <end position="399"/>
    </location>
</feature>
<proteinExistence type="predicted"/>
<evidence type="ECO:0000256" key="1">
    <source>
        <dbReference type="SAM" id="MobiDB-lite"/>
    </source>
</evidence>
<evidence type="ECO:0000259" key="2">
    <source>
        <dbReference type="PROSITE" id="PS50106"/>
    </source>
</evidence>
<dbReference type="AlphaFoldDB" id="A0AAU9KSJ0"/>
<dbReference type="Proteomes" id="UP001160483">
    <property type="component" value="Unassembled WGS sequence"/>
</dbReference>
<dbReference type="InterPro" id="IPR001478">
    <property type="entry name" value="PDZ"/>
</dbReference>
<gene>
    <name evidence="4" type="ORF">PBS001_LOCUS4552</name>
    <name evidence="3" type="ORF">PBS003_LOCUS3996</name>
</gene>
<keyword evidence="5" id="KW-1185">Reference proteome</keyword>
<feature type="compositionally biased region" description="Low complexity" evidence="1">
    <location>
        <begin position="381"/>
        <end position="392"/>
    </location>
</feature>
<feature type="compositionally biased region" description="Low complexity" evidence="1">
    <location>
        <begin position="480"/>
        <end position="493"/>
    </location>
</feature>
<dbReference type="Proteomes" id="UP001158986">
    <property type="component" value="Unassembled WGS sequence"/>
</dbReference>
<feature type="compositionally biased region" description="Low complexity" evidence="1">
    <location>
        <begin position="268"/>
        <end position="284"/>
    </location>
</feature>
<organism evidence="3 6">
    <name type="scientific">Peronospora belbahrii</name>
    <dbReference type="NCBI Taxonomy" id="622444"/>
    <lineage>
        <taxon>Eukaryota</taxon>
        <taxon>Sar</taxon>
        <taxon>Stramenopiles</taxon>
        <taxon>Oomycota</taxon>
        <taxon>Peronosporomycetes</taxon>
        <taxon>Peronosporales</taxon>
        <taxon>Peronosporaceae</taxon>
        <taxon>Peronospora</taxon>
    </lineage>
</organism>